<gene>
    <name evidence="8" type="ORF">NM961_17955</name>
</gene>
<comment type="caution">
    <text evidence="8">The sequence shown here is derived from an EMBL/GenBank/DDBJ whole genome shotgun (WGS) entry which is preliminary data.</text>
</comment>
<evidence type="ECO:0000313" key="8">
    <source>
        <dbReference type="EMBL" id="MCQ4166602.1"/>
    </source>
</evidence>
<dbReference type="InterPro" id="IPR036217">
    <property type="entry name" value="MethylDNA_cys_MeTrfase_DNAb"/>
</dbReference>
<evidence type="ECO:0000259" key="7">
    <source>
        <dbReference type="Pfam" id="PF01035"/>
    </source>
</evidence>
<comment type="catalytic activity">
    <reaction evidence="6">
        <text>a 6-O-methyl-2'-deoxyguanosine in DNA + L-cysteinyl-[protein] = S-methyl-L-cysteinyl-[protein] + a 2'-deoxyguanosine in DNA</text>
        <dbReference type="Rhea" id="RHEA:24000"/>
        <dbReference type="Rhea" id="RHEA-COMP:10131"/>
        <dbReference type="Rhea" id="RHEA-COMP:10132"/>
        <dbReference type="Rhea" id="RHEA-COMP:11367"/>
        <dbReference type="Rhea" id="RHEA-COMP:11368"/>
        <dbReference type="ChEBI" id="CHEBI:29950"/>
        <dbReference type="ChEBI" id="CHEBI:82612"/>
        <dbReference type="ChEBI" id="CHEBI:85445"/>
        <dbReference type="ChEBI" id="CHEBI:85448"/>
        <dbReference type="EC" id="2.1.1.63"/>
    </reaction>
</comment>
<name>A0ABT1QWD6_9GAMM</name>
<dbReference type="PROSITE" id="PS00374">
    <property type="entry name" value="MGMT"/>
    <property type="match status" value="1"/>
</dbReference>
<feature type="domain" description="Methylated-DNA-[protein]-cysteine S-methyltransferase DNA binding" evidence="7">
    <location>
        <begin position="86"/>
        <end position="166"/>
    </location>
</feature>
<accession>A0ABT1QWD6</accession>
<dbReference type="NCBIfam" id="TIGR00589">
    <property type="entry name" value="ogt"/>
    <property type="match status" value="1"/>
</dbReference>
<evidence type="ECO:0000256" key="6">
    <source>
        <dbReference type="ARBA" id="ARBA00049348"/>
    </source>
</evidence>
<proteinExistence type="predicted"/>
<dbReference type="Gene3D" id="3.30.160.70">
    <property type="entry name" value="Methylated DNA-protein cysteine methyltransferase domain"/>
    <property type="match status" value="1"/>
</dbReference>
<dbReference type="InterPro" id="IPR001497">
    <property type="entry name" value="MethylDNA_cys_MeTrfase_AS"/>
</dbReference>
<dbReference type="InterPro" id="IPR036388">
    <property type="entry name" value="WH-like_DNA-bd_sf"/>
</dbReference>
<dbReference type="SUPFAM" id="SSF53155">
    <property type="entry name" value="Methylated DNA-protein cysteine methyltransferase domain"/>
    <property type="match status" value="1"/>
</dbReference>
<keyword evidence="4" id="KW-0227">DNA damage</keyword>
<dbReference type="InterPro" id="IPR036631">
    <property type="entry name" value="MGMT_N_sf"/>
</dbReference>
<evidence type="ECO:0000256" key="4">
    <source>
        <dbReference type="ARBA" id="ARBA00022763"/>
    </source>
</evidence>
<dbReference type="Proteomes" id="UP001165498">
    <property type="component" value="Unassembled WGS sequence"/>
</dbReference>
<comment type="catalytic activity">
    <reaction evidence="1">
        <text>a 4-O-methyl-thymidine in DNA + L-cysteinyl-[protein] = a thymidine in DNA + S-methyl-L-cysteinyl-[protein]</text>
        <dbReference type="Rhea" id="RHEA:53428"/>
        <dbReference type="Rhea" id="RHEA-COMP:10131"/>
        <dbReference type="Rhea" id="RHEA-COMP:10132"/>
        <dbReference type="Rhea" id="RHEA-COMP:13555"/>
        <dbReference type="Rhea" id="RHEA-COMP:13556"/>
        <dbReference type="ChEBI" id="CHEBI:29950"/>
        <dbReference type="ChEBI" id="CHEBI:82612"/>
        <dbReference type="ChEBI" id="CHEBI:137386"/>
        <dbReference type="ChEBI" id="CHEBI:137387"/>
        <dbReference type="EC" id="2.1.1.63"/>
    </reaction>
</comment>
<keyword evidence="3" id="KW-0808">Transferase</keyword>
<evidence type="ECO:0000256" key="3">
    <source>
        <dbReference type="ARBA" id="ARBA00022679"/>
    </source>
</evidence>
<dbReference type="Pfam" id="PF01035">
    <property type="entry name" value="DNA_binding_1"/>
    <property type="match status" value="1"/>
</dbReference>
<dbReference type="SUPFAM" id="SSF46767">
    <property type="entry name" value="Methylated DNA-protein cysteine methyltransferase, C-terminal domain"/>
    <property type="match status" value="1"/>
</dbReference>
<dbReference type="PANTHER" id="PTHR10815">
    <property type="entry name" value="METHYLATED-DNA--PROTEIN-CYSTEINE METHYLTRANSFERASE"/>
    <property type="match status" value="1"/>
</dbReference>
<reference evidence="8" key="1">
    <citation type="submission" date="2022-07" db="EMBL/GenBank/DDBJ databases">
        <title>Tahibacter sp., a new gammaproteobacterium isolated from the silt sample collected at pig farm.</title>
        <authorList>
            <person name="Chen H."/>
        </authorList>
    </citation>
    <scope>NUCLEOTIDE SEQUENCE</scope>
    <source>
        <strain evidence="8">P2K</strain>
    </source>
</reference>
<protein>
    <submittedName>
        <fullName evidence="8">Methylated-DNA--[protein]-cysteine S-methyltransferase</fullName>
    </submittedName>
</protein>
<keyword evidence="2" id="KW-0489">Methyltransferase</keyword>
<organism evidence="8 9">
    <name type="scientific">Tahibacter harae</name>
    <dbReference type="NCBI Taxonomy" id="2963937"/>
    <lineage>
        <taxon>Bacteria</taxon>
        <taxon>Pseudomonadati</taxon>
        <taxon>Pseudomonadota</taxon>
        <taxon>Gammaproteobacteria</taxon>
        <taxon>Lysobacterales</taxon>
        <taxon>Rhodanobacteraceae</taxon>
        <taxon>Tahibacter</taxon>
    </lineage>
</organism>
<dbReference type="PANTHER" id="PTHR10815:SF5">
    <property type="entry name" value="METHYLATED-DNA--PROTEIN-CYSTEINE METHYLTRANSFERASE"/>
    <property type="match status" value="1"/>
</dbReference>
<dbReference type="InterPro" id="IPR014048">
    <property type="entry name" value="MethylDNA_cys_MeTrfase_DNA-bd"/>
</dbReference>
<keyword evidence="5" id="KW-0234">DNA repair</keyword>
<keyword evidence="9" id="KW-1185">Reference proteome</keyword>
<evidence type="ECO:0000256" key="2">
    <source>
        <dbReference type="ARBA" id="ARBA00022603"/>
    </source>
</evidence>
<evidence type="ECO:0000313" key="9">
    <source>
        <dbReference type="Proteomes" id="UP001165498"/>
    </source>
</evidence>
<dbReference type="CDD" id="cd06445">
    <property type="entry name" value="ATase"/>
    <property type="match status" value="1"/>
</dbReference>
<evidence type="ECO:0000256" key="5">
    <source>
        <dbReference type="ARBA" id="ARBA00023204"/>
    </source>
</evidence>
<dbReference type="RefSeq" id="WP_255915792.1">
    <property type="nucleotide sequence ID" value="NZ_JANFQO010000019.1"/>
</dbReference>
<dbReference type="Gene3D" id="1.10.10.10">
    <property type="entry name" value="Winged helix-like DNA-binding domain superfamily/Winged helix DNA-binding domain"/>
    <property type="match status" value="1"/>
</dbReference>
<evidence type="ECO:0000256" key="1">
    <source>
        <dbReference type="ARBA" id="ARBA00001286"/>
    </source>
</evidence>
<sequence length="185" mass="19828">MKLYLSHLDSPLGAMLLVTDAQQTVRALEFADHRARLRRGLREHYGVVELDEIAPPAAIAGALARYFAGELEALDALRTETAGSELQRRVWAALRRIPAGSTTSYGKLARLLGFDDPRAAIDIGAANGANPIALIVPCHRVIAGNGELKGYAWGVQRKHWLLHHENALAPAAVSPQSAALPGFGA</sequence>
<dbReference type="EMBL" id="JANFQO010000019">
    <property type="protein sequence ID" value="MCQ4166602.1"/>
    <property type="molecule type" value="Genomic_DNA"/>
</dbReference>